<accession>A0AAE0YFW8</accession>
<name>A0AAE0YFW8_9GAST</name>
<comment type="caution">
    <text evidence="2">The sequence shown here is derived from an EMBL/GenBank/DDBJ whole genome shotgun (WGS) entry which is preliminary data.</text>
</comment>
<gene>
    <name evidence="2" type="ORF">RRG08_043546</name>
</gene>
<reference evidence="2" key="1">
    <citation type="journal article" date="2023" name="G3 (Bethesda)">
        <title>A reference genome for the long-term kleptoplast-retaining sea slug Elysia crispata morphotype clarki.</title>
        <authorList>
            <person name="Eastman K.E."/>
            <person name="Pendleton A.L."/>
            <person name="Shaikh M.A."/>
            <person name="Suttiyut T."/>
            <person name="Ogas R."/>
            <person name="Tomko P."/>
            <person name="Gavelis G."/>
            <person name="Widhalm J.R."/>
            <person name="Wisecaver J.H."/>
        </authorList>
    </citation>
    <scope>NUCLEOTIDE SEQUENCE</scope>
    <source>
        <strain evidence="2">ECLA1</strain>
    </source>
</reference>
<keyword evidence="3" id="KW-1185">Reference proteome</keyword>
<protein>
    <submittedName>
        <fullName evidence="2">Uncharacterized protein</fullName>
    </submittedName>
</protein>
<feature type="compositionally biased region" description="Polar residues" evidence="1">
    <location>
        <begin position="37"/>
        <end position="53"/>
    </location>
</feature>
<evidence type="ECO:0000313" key="3">
    <source>
        <dbReference type="Proteomes" id="UP001283361"/>
    </source>
</evidence>
<dbReference type="EMBL" id="JAWDGP010006298">
    <property type="protein sequence ID" value="KAK3743815.1"/>
    <property type="molecule type" value="Genomic_DNA"/>
</dbReference>
<sequence>MVCDVPQGRSLVPNQGPPPPDARTSGEVRSATGARNDGTNAYSQTDITSYDYQSSDRGHGVHVKQRELLRYVTCESNIFCAVKGFHQGNKEKAGETREQSNQGGY</sequence>
<feature type="region of interest" description="Disordered" evidence="1">
    <location>
        <begin position="1"/>
        <end position="60"/>
    </location>
</feature>
<evidence type="ECO:0000256" key="1">
    <source>
        <dbReference type="SAM" id="MobiDB-lite"/>
    </source>
</evidence>
<dbReference type="Proteomes" id="UP001283361">
    <property type="component" value="Unassembled WGS sequence"/>
</dbReference>
<organism evidence="2 3">
    <name type="scientific">Elysia crispata</name>
    <name type="common">lettuce slug</name>
    <dbReference type="NCBI Taxonomy" id="231223"/>
    <lineage>
        <taxon>Eukaryota</taxon>
        <taxon>Metazoa</taxon>
        <taxon>Spiralia</taxon>
        <taxon>Lophotrochozoa</taxon>
        <taxon>Mollusca</taxon>
        <taxon>Gastropoda</taxon>
        <taxon>Heterobranchia</taxon>
        <taxon>Euthyneura</taxon>
        <taxon>Panpulmonata</taxon>
        <taxon>Sacoglossa</taxon>
        <taxon>Placobranchoidea</taxon>
        <taxon>Plakobranchidae</taxon>
        <taxon>Elysia</taxon>
    </lineage>
</organism>
<proteinExistence type="predicted"/>
<evidence type="ECO:0000313" key="2">
    <source>
        <dbReference type="EMBL" id="KAK3743815.1"/>
    </source>
</evidence>
<dbReference type="AlphaFoldDB" id="A0AAE0YFW8"/>